<accession>A0A9W6CZL5</accession>
<organism evidence="1 2">
    <name type="scientific">Agromyces rhizosphaerae</name>
    <dbReference type="NCBI Taxonomy" id="88374"/>
    <lineage>
        <taxon>Bacteria</taxon>
        <taxon>Bacillati</taxon>
        <taxon>Actinomycetota</taxon>
        <taxon>Actinomycetes</taxon>
        <taxon>Micrococcales</taxon>
        <taxon>Microbacteriaceae</taxon>
        <taxon>Agromyces</taxon>
    </lineage>
</organism>
<evidence type="ECO:0000313" key="1">
    <source>
        <dbReference type="EMBL" id="GLI28179.1"/>
    </source>
</evidence>
<proteinExistence type="predicted"/>
<comment type="caution">
    <text evidence="1">The sequence shown here is derived from an EMBL/GenBank/DDBJ whole genome shotgun (WGS) entry which is preliminary data.</text>
</comment>
<gene>
    <name evidence="1" type="ORF">ARHIZOSPH14_24210</name>
</gene>
<sequence length="88" mass="9696">MPEAPSRWHPILAASEPAAGHWVLIDSLGREYGRVTIVRRGDEVGYRAWFGEASVGSFTTLRRSCEAVHRAFLDAHGPGGFAPLPWHT</sequence>
<name>A0A9W6CZL5_9MICO</name>
<protein>
    <submittedName>
        <fullName evidence="1">Uncharacterized protein</fullName>
    </submittedName>
</protein>
<evidence type="ECO:0000313" key="2">
    <source>
        <dbReference type="Proteomes" id="UP001144396"/>
    </source>
</evidence>
<reference evidence="1" key="1">
    <citation type="submission" date="2022-12" db="EMBL/GenBank/DDBJ databases">
        <title>Reference genome sequencing for broad-spectrum identification of bacterial and archaeal isolates by mass spectrometry.</title>
        <authorList>
            <person name="Sekiguchi Y."/>
            <person name="Tourlousse D.M."/>
        </authorList>
    </citation>
    <scope>NUCLEOTIDE SEQUENCE</scope>
    <source>
        <strain evidence="1">14</strain>
    </source>
</reference>
<dbReference type="EMBL" id="BSDP01000001">
    <property type="protein sequence ID" value="GLI28179.1"/>
    <property type="molecule type" value="Genomic_DNA"/>
</dbReference>
<dbReference type="RefSeq" id="WP_281885328.1">
    <property type="nucleotide sequence ID" value="NZ_BSDP01000001.1"/>
</dbReference>
<dbReference type="Proteomes" id="UP001144396">
    <property type="component" value="Unassembled WGS sequence"/>
</dbReference>
<dbReference type="AlphaFoldDB" id="A0A9W6CZL5"/>
<keyword evidence="2" id="KW-1185">Reference proteome</keyword>